<protein>
    <submittedName>
        <fullName evidence="2">Uncharacterized protein</fullName>
    </submittedName>
</protein>
<sequence length="114" mass="12238">MAWRTCTRGTSDALARVGDSLTPAARAELWAKGPGQRSEWQRAVVIMAPYTLPLLDTTCPSTPSFAASRWRACQGPATHKQALPQRPSSVHSAYSPSAPYRVSALGKRQGTCPA</sequence>
<dbReference type="GeneID" id="19147483"/>
<accession>W6YIE3</accession>
<evidence type="ECO:0000313" key="3">
    <source>
        <dbReference type="Proteomes" id="UP000053841"/>
    </source>
</evidence>
<evidence type="ECO:0000256" key="1">
    <source>
        <dbReference type="SAM" id="MobiDB-lite"/>
    </source>
</evidence>
<dbReference type="AlphaFoldDB" id="W6YIE3"/>
<name>W6YIE3_COCC2</name>
<feature type="compositionally biased region" description="Polar residues" evidence="1">
    <location>
        <begin position="86"/>
        <end position="95"/>
    </location>
</feature>
<proteinExistence type="predicted"/>
<dbReference type="OrthoDB" id="3682867at2759"/>
<dbReference type="Proteomes" id="UP000053841">
    <property type="component" value="Unassembled WGS sequence"/>
</dbReference>
<feature type="region of interest" description="Disordered" evidence="1">
    <location>
        <begin position="76"/>
        <end position="96"/>
    </location>
</feature>
<dbReference type="EMBL" id="KI964551">
    <property type="protein sequence ID" value="EUC37443.1"/>
    <property type="molecule type" value="Genomic_DNA"/>
</dbReference>
<dbReference type="RefSeq" id="XP_007708265.1">
    <property type="nucleotide sequence ID" value="XM_007710075.1"/>
</dbReference>
<reference evidence="2 3" key="1">
    <citation type="journal article" date="2013" name="PLoS Genet.">
        <title>Comparative genome structure, secondary metabolite, and effector coding capacity across Cochliobolus pathogens.</title>
        <authorList>
            <person name="Condon B.J."/>
            <person name="Leng Y."/>
            <person name="Wu D."/>
            <person name="Bushley K.E."/>
            <person name="Ohm R.A."/>
            <person name="Otillar R."/>
            <person name="Martin J."/>
            <person name="Schackwitz W."/>
            <person name="Grimwood J."/>
            <person name="MohdZainudin N."/>
            <person name="Xue C."/>
            <person name="Wang R."/>
            <person name="Manning V.A."/>
            <person name="Dhillon B."/>
            <person name="Tu Z.J."/>
            <person name="Steffenson B.J."/>
            <person name="Salamov A."/>
            <person name="Sun H."/>
            <person name="Lowry S."/>
            <person name="LaButti K."/>
            <person name="Han J."/>
            <person name="Copeland A."/>
            <person name="Lindquist E."/>
            <person name="Barry K."/>
            <person name="Schmutz J."/>
            <person name="Baker S.E."/>
            <person name="Ciuffetti L.M."/>
            <person name="Grigoriev I.V."/>
            <person name="Zhong S."/>
            <person name="Turgeon B.G."/>
        </authorList>
    </citation>
    <scope>NUCLEOTIDE SEQUENCE [LARGE SCALE GENOMIC DNA]</scope>
    <source>
        <strain evidence="2 3">26-R-13</strain>
    </source>
</reference>
<organism evidence="2 3">
    <name type="scientific">Cochliobolus carbonum (strain 26-R-13)</name>
    <name type="common">Maize leaf spot fungus</name>
    <name type="synonym">Bipolaris zeicola</name>
    <dbReference type="NCBI Taxonomy" id="930089"/>
    <lineage>
        <taxon>Eukaryota</taxon>
        <taxon>Fungi</taxon>
        <taxon>Dikarya</taxon>
        <taxon>Ascomycota</taxon>
        <taxon>Pezizomycotina</taxon>
        <taxon>Dothideomycetes</taxon>
        <taxon>Pleosporomycetidae</taxon>
        <taxon>Pleosporales</taxon>
        <taxon>Pleosporineae</taxon>
        <taxon>Pleosporaceae</taxon>
        <taxon>Bipolaris</taxon>
    </lineage>
</organism>
<gene>
    <name evidence="2" type="ORF">COCCADRAFT_33353</name>
</gene>
<keyword evidence="3" id="KW-1185">Reference proteome</keyword>
<evidence type="ECO:0000313" key="2">
    <source>
        <dbReference type="EMBL" id="EUC37443.1"/>
    </source>
</evidence>
<dbReference type="HOGENOM" id="CLU_2120673_0_0_1"/>
<dbReference type="KEGG" id="bze:COCCADRAFT_33353"/>